<gene>
    <name evidence="3" type="ORF">PSQ40_19750</name>
</gene>
<evidence type="ECO:0000256" key="2">
    <source>
        <dbReference type="SAM" id="SignalP"/>
    </source>
</evidence>
<feature type="compositionally biased region" description="Basic residues" evidence="1">
    <location>
        <begin position="104"/>
        <end position="114"/>
    </location>
</feature>
<reference evidence="3 4" key="1">
    <citation type="submission" date="2023-02" db="EMBL/GenBank/DDBJ databases">
        <title>Bacterial whole genomic sequence of Curvibacter sp. HBC61.</title>
        <authorList>
            <person name="Le V."/>
            <person name="Ko S.-R."/>
            <person name="Ahn C.-Y."/>
            <person name="Oh H.-M."/>
        </authorList>
    </citation>
    <scope>NUCLEOTIDE SEQUENCE [LARGE SCALE GENOMIC DNA]</scope>
    <source>
        <strain evidence="3 4">HBC61</strain>
    </source>
</reference>
<feature type="chain" id="PRO_5046586785" evidence="2">
    <location>
        <begin position="41"/>
        <end position="151"/>
    </location>
</feature>
<comment type="caution">
    <text evidence="3">The sequence shown here is derived from an EMBL/GenBank/DDBJ whole genome shotgun (WGS) entry which is preliminary data.</text>
</comment>
<dbReference type="RefSeq" id="WP_273953601.1">
    <property type="nucleotide sequence ID" value="NZ_JAQSIP010000012.1"/>
</dbReference>
<evidence type="ECO:0000313" key="4">
    <source>
        <dbReference type="Proteomes" id="UP001528673"/>
    </source>
</evidence>
<keyword evidence="4" id="KW-1185">Reference proteome</keyword>
<evidence type="ECO:0000313" key="3">
    <source>
        <dbReference type="EMBL" id="MDD0840820.1"/>
    </source>
</evidence>
<feature type="signal peptide" evidence="2">
    <location>
        <begin position="1"/>
        <end position="40"/>
    </location>
</feature>
<dbReference type="EMBL" id="JAQSIP010000012">
    <property type="protein sequence ID" value="MDD0840820.1"/>
    <property type="molecule type" value="Genomic_DNA"/>
</dbReference>
<protein>
    <submittedName>
        <fullName evidence="3">Uncharacterized protein</fullName>
    </submittedName>
</protein>
<feature type="compositionally biased region" description="Basic and acidic residues" evidence="1">
    <location>
        <begin position="123"/>
        <end position="138"/>
    </location>
</feature>
<sequence>MTCNPHPSVPSLPGPRHRPRLSPWLLLGAWALAATPLAEAAVPAKAPVVSHAASRAAWLAAGPAARGATITGIARPVPRPEGLVSGAGRFSAQAPGLASQAKAAPKKGKGRSKAKPAPPSGSEESRSERDRRLLRECAGRPNAGACEGYTR</sequence>
<keyword evidence="2" id="KW-0732">Signal</keyword>
<proteinExistence type="predicted"/>
<organism evidence="3 4">
    <name type="scientific">Curvibacter cyanobacteriorum</name>
    <dbReference type="NCBI Taxonomy" id="3026422"/>
    <lineage>
        <taxon>Bacteria</taxon>
        <taxon>Pseudomonadati</taxon>
        <taxon>Pseudomonadota</taxon>
        <taxon>Betaproteobacteria</taxon>
        <taxon>Burkholderiales</taxon>
        <taxon>Comamonadaceae</taxon>
        <taxon>Curvibacter</taxon>
    </lineage>
</organism>
<accession>A0ABT5N3H5</accession>
<feature type="region of interest" description="Disordered" evidence="1">
    <location>
        <begin position="75"/>
        <end position="151"/>
    </location>
</feature>
<evidence type="ECO:0000256" key="1">
    <source>
        <dbReference type="SAM" id="MobiDB-lite"/>
    </source>
</evidence>
<dbReference type="Proteomes" id="UP001528673">
    <property type="component" value="Unassembled WGS sequence"/>
</dbReference>
<name>A0ABT5N3H5_9BURK</name>